<dbReference type="InterPro" id="IPR035437">
    <property type="entry name" value="SNase_OB-fold_sf"/>
</dbReference>
<protein>
    <submittedName>
        <fullName evidence="1">Nuclease</fullName>
    </submittedName>
</protein>
<dbReference type="RefSeq" id="WP_109942768.1">
    <property type="nucleotide sequence ID" value="NZ_QGSV01000038.1"/>
</dbReference>
<evidence type="ECO:0000313" key="1">
    <source>
        <dbReference type="EMBL" id="PWU53557.1"/>
    </source>
</evidence>
<organism evidence="1 2">
    <name type="scientific">Micromonospora globispora</name>
    <dbReference type="NCBI Taxonomy" id="1450148"/>
    <lineage>
        <taxon>Bacteria</taxon>
        <taxon>Bacillati</taxon>
        <taxon>Actinomycetota</taxon>
        <taxon>Actinomycetes</taxon>
        <taxon>Micromonosporales</taxon>
        <taxon>Micromonosporaceae</taxon>
        <taxon>Micromonospora</taxon>
    </lineage>
</organism>
<evidence type="ECO:0000313" key="2">
    <source>
        <dbReference type="Proteomes" id="UP000245683"/>
    </source>
</evidence>
<accession>A0A317KJP2</accession>
<dbReference type="Gene3D" id="2.40.50.90">
    <property type="match status" value="1"/>
</dbReference>
<dbReference type="Proteomes" id="UP000245683">
    <property type="component" value="Unassembled WGS sequence"/>
</dbReference>
<gene>
    <name evidence="1" type="ORF">DLJ46_00970</name>
</gene>
<name>A0A317KJP2_9ACTN</name>
<keyword evidence="2" id="KW-1185">Reference proteome</keyword>
<dbReference type="AlphaFoldDB" id="A0A317KJP2"/>
<dbReference type="OrthoDB" id="7065322at2"/>
<comment type="caution">
    <text evidence="1">The sequence shown here is derived from an EMBL/GenBank/DDBJ whole genome shotgun (WGS) entry which is preliminary data.</text>
</comment>
<sequence>MPMLLITGSFHVVGAAPDGDSVRFQPADPAHWDRVDGPHRVRRNASGGAQLRLDGIDALETHYTAGRVPTHQPLDLGRASAAALLSGLGFRAVRRNERETVTDATPTEMLGYVFTRGADVYGRCVALAGRGIPPTDQPSGERVHVTVSMLRRTVNYRQLARGHAYPTFYRKLYADLRQAMARAVVAARAAGGPLWRSDQTASGAALPAGLADLEGDVVVLPKLFRRLADYFTLNDGDPSLSGFVDYLDARDDRITLLPSGQWTSLDTIVAVDGTKIRLTHPPEQLFFDER</sequence>
<dbReference type="EMBL" id="QGSV01000038">
    <property type="protein sequence ID" value="PWU53557.1"/>
    <property type="molecule type" value="Genomic_DNA"/>
</dbReference>
<proteinExistence type="predicted"/>
<reference evidence="2" key="1">
    <citation type="submission" date="2018-05" db="EMBL/GenBank/DDBJ databases">
        <title>Micromonospora globispora sp. nov. and Micromonospora rugosa sp. nov., isolated from marine sediment.</title>
        <authorList>
            <person name="Carro L."/>
            <person name="Aysel V."/>
            <person name="Cetin D."/>
            <person name="Igual J.M."/>
            <person name="Klenk H.-P."/>
            <person name="Trujillo M.E."/>
            <person name="Sahin N."/>
        </authorList>
    </citation>
    <scope>NUCLEOTIDE SEQUENCE [LARGE SCALE GENOMIC DNA]</scope>
    <source>
        <strain evidence="2">S2904</strain>
    </source>
</reference>